<evidence type="ECO:0000313" key="3">
    <source>
        <dbReference type="Proteomes" id="UP000653076"/>
    </source>
</evidence>
<comment type="caution">
    <text evidence="2">The sequence shown here is derived from an EMBL/GenBank/DDBJ whole genome shotgun (WGS) entry which is preliminary data.</text>
</comment>
<dbReference type="Pfam" id="PF20773">
    <property type="entry name" value="InhA-like_MAM"/>
    <property type="match status" value="1"/>
</dbReference>
<gene>
    <name evidence="2" type="ORF">Vqi01_22110</name>
</gene>
<name>A0ABQ4JA53_9ACTN</name>
<dbReference type="Proteomes" id="UP000653076">
    <property type="component" value="Unassembled WGS sequence"/>
</dbReference>
<evidence type="ECO:0000256" key="1">
    <source>
        <dbReference type="SAM" id="SignalP"/>
    </source>
</evidence>
<feature type="signal peptide" evidence="1">
    <location>
        <begin position="1"/>
        <end position="30"/>
    </location>
</feature>
<proteinExistence type="predicted"/>
<dbReference type="NCBIfam" id="NF038128">
    <property type="entry name" value="choice_anch_J"/>
    <property type="match status" value="1"/>
</dbReference>
<feature type="chain" id="PRO_5045278781" description="Peptidase M6 immune inhibitor A" evidence="1">
    <location>
        <begin position="31"/>
        <end position="740"/>
    </location>
</feature>
<dbReference type="EMBL" id="BOPC01000027">
    <property type="protein sequence ID" value="GIJ27049.1"/>
    <property type="molecule type" value="Genomic_DNA"/>
</dbReference>
<protein>
    <recommendedName>
        <fullName evidence="4">Peptidase M6 immune inhibitor A</fullName>
    </recommendedName>
</protein>
<reference evidence="2 3" key="1">
    <citation type="submission" date="2021-01" db="EMBL/GenBank/DDBJ databases">
        <title>Whole genome shotgun sequence of Verrucosispora qiuiae NBRC 106684.</title>
        <authorList>
            <person name="Komaki H."/>
            <person name="Tamura T."/>
        </authorList>
    </citation>
    <scope>NUCLEOTIDE SEQUENCE [LARGE SCALE GENOMIC DNA]</scope>
    <source>
        <strain evidence="2 3">NBRC 106684</strain>
    </source>
</reference>
<dbReference type="RefSeq" id="WP_204034634.1">
    <property type="nucleotide sequence ID" value="NZ_BOPC01000027.1"/>
</dbReference>
<accession>A0ABQ4JA53</accession>
<keyword evidence="1" id="KW-0732">Signal</keyword>
<evidence type="ECO:0000313" key="2">
    <source>
        <dbReference type="EMBL" id="GIJ27049.1"/>
    </source>
</evidence>
<evidence type="ECO:0008006" key="4">
    <source>
        <dbReference type="Google" id="ProtNLM"/>
    </source>
</evidence>
<organism evidence="2 3">
    <name type="scientific">Micromonospora qiuiae</name>
    <dbReference type="NCBI Taxonomy" id="502268"/>
    <lineage>
        <taxon>Bacteria</taxon>
        <taxon>Bacillati</taxon>
        <taxon>Actinomycetota</taxon>
        <taxon>Actinomycetes</taxon>
        <taxon>Micromonosporales</taxon>
        <taxon>Micromonosporaceae</taxon>
        <taxon>Micromonospora</taxon>
    </lineage>
</organism>
<keyword evidence="3" id="KW-1185">Reference proteome</keyword>
<sequence>MARRRLAGIAASAIVLPLLSVVAQPAAASAAPDGVAAKPAPAPAAGLASDVRELTRKDFTFNGKPIDTATQYQPRAQARSQTKAAAETPPVGTVRQWMALDDYQGIIYLKPFTLRGVGDNIEVWVANDTEFPEGDCRRQIPNTTTITDQQVAHLINEFDTNMYPKSVAAFSTPPERDGSNALFPGDFTGAGNRTVTLVDNVRDDNFYEFPAYPSYIAGFHFSYFNEMLDRNIMTVDAFDWAHRTGANPPNEPTDDLCTSRPGRPSLYEGTFIHEWQHLAHYYADPFETVWLNEGLSDFAQTLGGYVDARARVDQPGADGHIYCFQGFGIVKTDYNTNPRDCGGPENSINLWNEGSTASGVLADYGNAYSFFLFLYDRYGADFISRLHRDGDLQGLASLEAALKAEGVKDMYDVIHDYQTMNLVDRVVGNSKLGIMLGRDKRKVTTASLNATVNLDNPASYATPGAAPNGADYVQLRKANGKPLGRGDLRSIKFQGAKTLPAIPLAWTTVSNDPDRPGNPVLWSGNASSTDAAAVTPVTVPAGNPTLTFLAKYGAEPGYDFGYVSVSTDGGKTYTPISGDKTVSGPLGPALNGTTNGFEPHSFDLSAYAGQQVLLSFRYVSDGGVNEGGLRIDDITVGGTLVSDGSSLAPFDSPSEISPTPVANWNVRFVGLDEKNRIAYQHEVDGRSSFTLGAGPTLALLAFPKVVAIVAYDEPTEQVTQYAPYTLTVNNVVQPGGAPLS</sequence>